<dbReference type="EMBL" id="BAAATJ010000004">
    <property type="protein sequence ID" value="GAA2390246.1"/>
    <property type="molecule type" value="Genomic_DNA"/>
</dbReference>
<evidence type="ECO:0000313" key="2">
    <source>
        <dbReference type="Proteomes" id="UP001500058"/>
    </source>
</evidence>
<gene>
    <name evidence="1" type="ORF">GCM10010420_12450</name>
</gene>
<reference evidence="1 2" key="1">
    <citation type="journal article" date="2019" name="Int. J. Syst. Evol. Microbiol.">
        <title>The Global Catalogue of Microorganisms (GCM) 10K type strain sequencing project: providing services to taxonomists for standard genome sequencing and annotation.</title>
        <authorList>
            <consortium name="The Broad Institute Genomics Platform"/>
            <consortium name="The Broad Institute Genome Sequencing Center for Infectious Disease"/>
            <person name="Wu L."/>
            <person name="Ma J."/>
        </authorList>
    </citation>
    <scope>NUCLEOTIDE SEQUENCE [LARGE SCALE GENOMIC DNA]</scope>
    <source>
        <strain evidence="1 2">JCM 6921</strain>
    </source>
</reference>
<dbReference type="Proteomes" id="UP001500058">
    <property type="component" value="Unassembled WGS sequence"/>
</dbReference>
<evidence type="ECO:0000313" key="1">
    <source>
        <dbReference type="EMBL" id="GAA2390246.1"/>
    </source>
</evidence>
<protein>
    <submittedName>
        <fullName evidence="1">Uncharacterized protein</fullName>
    </submittedName>
</protein>
<organism evidence="1 2">
    <name type="scientific">Streptomyces glaucosporus</name>
    <dbReference type="NCBI Taxonomy" id="284044"/>
    <lineage>
        <taxon>Bacteria</taxon>
        <taxon>Bacillati</taxon>
        <taxon>Actinomycetota</taxon>
        <taxon>Actinomycetes</taxon>
        <taxon>Kitasatosporales</taxon>
        <taxon>Streptomycetaceae</taxon>
        <taxon>Streptomyces</taxon>
    </lineage>
</organism>
<proteinExistence type="predicted"/>
<comment type="caution">
    <text evidence="1">The sequence shown here is derived from an EMBL/GenBank/DDBJ whole genome shotgun (WGS) entry which is preliminary data.</text>
</comment>
<keyword evidence="2" id="KW-1185">Reference proteome</keyword>
<accession>A0ABN3HXL9</accession>
<sequence>MEDINAQIAAPSTEILQTACQRFPADADGRQGVSTGSAADPEQRLRQWPPDLAAFRGKITGECSPCVLSSSRVRA</sequence>
<name>A0ABN3HXL9_9ACTN</name>